<gene>
    <name evidence="10" type="ORF">RQM59_10400</name>
</gene>
<reference evidence="10 11" key="1">
    <citation type="submission" date="2023-09" db="EMBL/GenBank/DDBJ databases">
        <title>Novel taxa isolated from Blanes Bay.</title>
        <authorList>
            <person name="Rey-Velasco X."/>
            <person name="Lucena T."/>
        </authorList>
    </citation>
    <scope>NUCLEOTIDE SEQUENCE [LARGE SCALE GENOMIC DNA]</scope>
    <source>
        <strain evidence="10 11">S356</strain>
    </source>
</reference>
<dbReference type="PROSITE" id="PS52016">
    <property type="entry name" value="TONB_DEPENDENT_REC_3"/>
    <property type="match status" value="1"/>
</dbReference>
<dbReference type="InterPro" id="IPR036942">
    <property type="entry name" value="Beta-barrel_TonB_sf"/>
</dbReference>
<dbReference type="InterPro" id="IPR012910">
    <property type="entry name" value="Plug_dom"/>
</dbReference>
<dbReference type="Gene3D" id="2.170.130.10">
    <property type="entry name" value="TonB-dependent receptor, plug domain"/>
    <property type="match status" value="1"/>
</dbReference>
<keyword evidence="3 7" id="KW-1134">Transmembrane beta strand</keyword>
<dbReference type="SUPFAM" id="SSF49464">
    <property type="entry name" value="Carboxypeptidase regulatory domain-like"/>
    <property type="match status" value="1"/>
</dbReference>
<dbReference type="EMBL" id="JAVTTO010000004">
    <property type="protein sequence ID" value="MDT7832790.1"/>
    <property type="molecule type" value="Genomic_DNA"/>
</dbReference>
<evidence type="ECO:0000256" key="7">
    <source>
        <dbReference type="PROSITE-ProRule" id="PRU01360"/>
    </source>
</evidence>
<dbReference type="Pfam" id="PF07715">
    <property type="entry name" value="Plug"/>
    <property type="match status" value="1"/>
</dbReference>
<keyword evidence="6 7" id="KW-0998">Cell outer membrane</keyword>
<evidence type="ECO:0000313" key="11">
    <source>
        <dbReference type="Proteomes" id="UP001257277"/>
    </source>
</evidence>
<name>A0ABU3LGC8_9FLAO</name>
<dbReference type="InterPro" id="IPR039426">
    <property type="entry name" value="TonB-dep_rcpt-like"/>
</dbReference>
<dbReference type="Gene3D" id="2.40.170.20">
    <property type="entry name" value="TonB-dependent receptor, beta-barrel domain"/>
    <property type="match status" value="1"/>
</dbReference>
<evidence type="ECO:0000256" key="5">
    <source>
        <dbReference type="ARBA" id="ARBA00023136"/>
    </source>
</evidence>
<feature type="signal peptide" evidence="8">
    <location>
        <begin position="1"/>
        <end position="20"/>
    </location>
</feature>
<comment type="caution">
    <text evidence="10">The sequence shown here is derived from an EMBL/GenBank/DDBJ whole genome shotgun (WGS) entry which is preliminary data.</text>
</comment>
<dbReference type="InterPro" id="IPR037066">
    <property type="entry name" value="Plug_dom_sf"/>
</dbReference>
<organism evidence="10 11">
    <name type="scientific">Asprobacillus argus</name>
    <dbReference type="NCBI Taxonomy" id="3076534"/>
    <lineage>
        <taxon>Bacteria</taxon>
        <taxon>Pseudomonadati</taxon>
        <taxon>Bacteroidota</taxon>
        <taxon>Flavobacteriia</taxon>
        <taxon>Flavobacteriales</taxon>
        <taxon>Flavobacteriaceae</taxon>
        <taxon>Asprobacillus</taxon>
    </lineage>
</organism>
<keyword evidence="8" id="KW-0732">Signal</keyword>
<dbReference type="RefSeq" id="WP_349242043.1">
    <property type="nucleotide sequence ID" value="NZ_JAVTTO010000004.1"/>
</dbReference>
<keyword evidence="11" id="KW-1185">Reference proteome</keyword>
<dbReference type="Proteomes" id="UP001257277">
    <property type="component" value="Unassembled WGS sequence"/>
</dbReference>
<accession>A0ABU3LGC8</accession>
<evidence type="ECO:0000256" key="2">
    <source>
        <dbReference type="ARBA" id="ARBA00022448"/>
    </source>
</evidence>
<dbReference type="PANTHER" id="PTHR30069">
    <property type="entry name" value="TONB-DEPENDENT OUTER MEMBRANE RECEPTOR"/>
    <property type="match status" value="1"/>
</dbReference>
<evidence type="ECO:0000259" key="9">
    <source>
        <dbReference type="Pfam" id="PF07715"/>
    </source>
</evidence>
<proteinExistence type="inferred from homology"/>
<feature type="chain" id="PRO_5046471887" evidence="8">
    <location>
        <begin position="21"/>
        <end position="798"/>
    </location>
</feature>
<sequence>MKHTIALSFALLLSISSVLSQGRISGKVIDAATREPLVSVNISIVGTSVGGVTKDDGTFEIENAPFGYVKIQASYLGYKTILSSDYLVTQEKTPYILIELEEENSALDEVVIKRKLFKKNIENPLSLKSLGLAEIEKIPGGNRDILKVLQSLPGVASNPGFRNDIIIRGGAPSENKFYLDGIEVPVINHFQTQGATGGPVGIVNTDLIRNVDFYSSAFSANRGNTLSSVIEFTQKTGNPDRFDFRATLGTSDAGITIDGPLGKNTTLIASVRQSYLQVLFKLIKLPFLPTYNDFQFNIKTEFENSQLSIIGIGAIDTFELNEEVNNDVSDEETLKRNRYILANIPVQNQWNYTIGANYKVFKEHGTQQFVLSRSVWDNSAIKYFQNSGIVTDLLLDYDSREIENRFRFENRFTLNGYSINVGVGLEQSTYKNTTFQQIANSSGVDVRNYHTKLNMFKYALFGQLSKRYFGDRLSLSAGFRLDANDYNSEMKNPWNQFSPRISVNYALSNTWSLNATTGIYQQLPAYTILGFRNNASVLVNRDRLKFLKATHVVLGLENKPTETIKLTLEGFYKRYSNYPFSLRDQISLANLGSDFGVVGTEEVTSNSEGRAFGFELLAQKKSYDGLYGILSYTYVRSEFKNASNQFIPATWDNRHLLTFTGGKKLQKNWEIGVKYRLVGGRPYTPYDMNASSLISNYNVANQGILDFTQLNTARFNAFSQLDVRIDKTWYWKKWALNFYVDIQNLLNNKALEQPFLTPSLDVNGNPLIDPNDANRYILEEIKNENGTVLPRFGFIVDF</sequence>
<protein>
    <submittedName>
        <fullName evidence="10">TonB-dependent receptor</fullName>
    </submittedName>
</protein>
<dbReference type="InterPro" id="IPR008969">
    <property type="entry name" value="CarboxyPept-like_regulatory"/>
</dbReference>
<evidence type="ECO:0000256" key="1">
    <source>
        <dbReference type="ARBA" id="ARBA00004571"/>
    </source>
</evidence>
<evidence type="ECO:0000256" key="4">
    <source>
        <dbReference type="ARBA" id="ARBA00022692"/>
    </source>
</evidence>
<comment type="subcellular location">
    <subcellularLocation>
        <location evidence="1 7">Cell outer membrane</location>
        <topology evidence="1 7">Multi-pass membrane protein</topology>
    </subcellularLocation>
</comment>
<keyword evidence="5 7" id="KW-0472">Membrane</keyword>
<feature type="domain" description="TonB-dependent receptor plug" evidence="9">
    <location>
        <begin position="122"/>
        <end position="223"/>
    </location>
</feature>
<comment type="similarity">
    <text evidence="7">Belongs to the TonB-dependent receptor family.</text>
</comment>
<keyword evidence="10" id="KW-0675">Receptor</keyword>
<evidence type="ECO:0000313" key="10">
    <source>
        <dbReference type="EMBL" id="MDT7832790.1"/>
    </source>
</evidence>
<dbReference type="Pfam" id="PF13715">
    <property type="entry name" value="CarbopepD_reg_2"/>
    <property type="match status" value="1"/>
</dbReference>
<keyword evidence="2 7" id="KW-0813">Transport</keyword>
<evidence type="ECO:0000256" key="3">
    <source>
        <dbReference type="ARBA" id="ARBA00022452"/>
    </source>
</evidence>
<keyword evidence="4 7" id="KW-0812">Transmembrane</keyword>
<evidence type="ECO:0000256" key="6">
    <source>
        <dbReference type="ARBA" id="ARBA00023237"/>
    </source>
</evidence>
<evidence type="ECO:0000256" key="8">
    <source>
        <dbReference type="SAM" id="SignalP"/>
    </source>
</evidence>
<dbReference type="Gene3D" id="2.60.40.1120">
    <property type="entry name" value="Carboxypeptidase-like, regulatory domain"/>
    <property type="match status" value="1"/>
</dbReference>
<dbReference type="PANTHER" id="PTHR30069:SF57">
    <property type="entry name" value="TONB-DEPENDENT RECEPTOR"/>
    <property type="match status" value="1"/>
</dbReference>
<dbReference type="SUPFAM" id="SSF56935">
    <property type="entry name" value="Porins"/>
    <property type="match status" value="1"/>
</dbReference>